<feature type="domain" description="Anti-sigma factor RsgI-like middle" evidence="2">
    <location>
        <begin position="82"/>
        <end position="178"/>
    </location>
</feature>
<keyword evidence="4" id="KW-1185">Reference proteome</keyword>
<proteinExistence type="predicted"/>
<dbReference type="Pfam" id="PF23750">
    <property type="entry name" value="RsgI_M"/>
    <property type="match status" value="1"/>
</dbReference>
<name>A0ABU0JSI3_HATLI</name>
<keyword evidence="1" id="KW-0472">Membrane</keyword>
<accession>A0ABU0JSI3</accession>
<reference evidence="3 4" key="1">
    <citation type="submission" date="2023-07" db="EMBL/GenBank/DDBJ databases">
        <title>Genomic Encyclopedia of Type Strains, Phase IV (KMG-IV): sequencing the most valuable type-strain genomes for metagenomic binning, comparative biology and taxonomic classification.</title>
        <authorList>
            <person name="Goeker M."/>
        </authorList>
    </citation>
    <scope>NUCLEOTIDE SEQUENCE [LARGE SCALE GENOMIC DNA]</scope>
    <source>
        <strain evidence="3 4">DSM 1400</strain>
    </source>
</reference>
<protein>
    <recommendedName>
        <fullName evidence="2">Anti-sigma factor RsgI-like middle domain-containing protein</fullName>
    </recommendedName>
</protein>
<keyword evidence="1" id="KW-0812">Transmembrane</keyword>
<dbReference type="Proteomes" id="UP001224418">
    <property type="component" value="Unassembled WGS sequence"/>
</dbReference>
<dbReference type="InterPro" id="IPR055431">
    <property type="entry name" value="RsgI_M"/>
</dbReference>
<dbReference type="EMBL" id="JAUSWN010000014">
    <property type="protein sequence ID" value="MDQ0480063.1"/>
    <property type="molecule type" value="Genomic_DNA"/>
</dbReference>
<gene>
    <name evidence="3" type="ORF">QOZ93_001807</name>
</gene>
<evidence type="ECO:0000313" key="4">
    <source>
        <dbReference type="Proteomes" id="UP001224418"/>
    </source>
</evidence>
<evidence type="ECO:0000313" key="3">
    <source>
        <dbReference type="EMBL" id="MDQ0480063.1"/>
    </source>
</evidence>
<comment type="caution">
    <text evidence="3">The sequence shown here is derived from an EMBL/GenBank/DDBJ whole genome shotgun (WGS) entry which is preliminary data.</text>
</comment>
<evidence type="ECO:0000259" key="2">
    <source>
        <dbReference type="Pfam" id="PF23750"/>
    </source>
</evidence>
<keyword evidence="1" id="KW-1133">Transmembrane helix</keyword>
<dbReference type="RefSeq" id="WP_111940313.1">
    <property type="nucleotide sequence ID" value="NZ_BAAACJ010000019.1"/>
</dbReference>
<sequence>MKKVGKVLNIEKNKVFIVTKDNEFCILRRNSVKPVKGHVYAGELYSKTPFFKKVIISLVFVIILFLSIQGFRFFKVSSSFIIDMNSSFKLTVNDLGIITNIEGNNSKGREVLKNLKIKYTSLDKGLCCLLKSTIEKKYLTNTHEDNTVTVFILKGSEKDILQLKEFETLYKNLDLTLNTNNYGNGTIR</sequence>
<organism evidence="3 4">
    <name type="scientific">Hathewaya limosa</name>
    <name type="common">Clostridium limosum</name>
    <dbReference type="NCBI Taxonomy" id="1536"/>
    <lineage>
        <taxon>Bacteria</taxon>
        <taxon>Bacillati</taxon>
        <taxon>Bacillota</taxon>
        <taxon>Clostridia</taxon>
        <taxon>Eubacteriales</taxon>
        <taxon>Clostridiaceae</taxon>
        <taxon>Hathewaya</taxon>
    </lineage>
</organism>
<evidence type="ECO:0000256" key="1">
    <source>
        <dbReference type="SAM" id="Phobius"/>
    </source>
</evidence>
<feature type="transmembrane region" description="Helical" evidence="1">
    <location>
        <begin position="54"/>
        <end position="74"/>
    </location>
</feature>